<reference evidence="4 5" key="1">
    <citation type="journal article" date="2018" name="Sci. Rep.">
        <title>Genomic signatures of local adaptation to the degree of environmental predictability in rotifers.</title>
        <authorList>
            <person name="Franch-Gras L."/>
            <person name="Hahn C."/>
            <person name="Garcia-Roger E.M."/>
            <person name="Carmona M.J."/>
            <person name="Serra M."/>
            <person name="Gomez A."/>
        </authorList>
    </citation>
    <scope>NUCLEOTIDE SEQUENCE [LARGE SCALE GENOMIC DNA]</scope>
    <source>
        <strain evidence="4">HYR1</strain>
    </source>
</reference>
<feature type="compositionally biased region" description="Low complexity" evidence="2">
    <location>
        <begin position="1152"/>
        <end position="1162"/>
    </location>
</feature>
<feature type="domain" description="CCHC-type" evidence="3">
    <location>
        <begin position="1284"/>
        <end position="1299"/>
    </location>
</feature>
<evidence type="ECO:0000259" key="3">
    <source>
        <dbReference type="PROSITE" id="PS50158"/>
    </source>
</evidence>
<feature type="compositionally biased region" description="Low complexity" evidence="2">
    <location>
        <begin position="241"/>
        <end position="253"/>
    </location>
</feature>
<dbReference type="Gene3D" id="3.30.1520.10">
    <property type="entry name" value="Phox-like domain"/>
    <property type="match status" value="1"/>
</dbReference>
<dbReference type="InterPro" id="IPR057327">
    <property type="entry name" value="Vts1_dom"/>
</dbReference>
<dbReference type="STRING" id="10195.A0A3M7SLD5"/>
<feature type="compositionally biased region" description="Polar residues" evidence="2">
    <location>
        <begin position="1142"/>
        <end position="1151"/>
    </location>
</feature>
<proteinExistence type="predicted"/>
<comment type="caution">
    <text evidence="4">The sequence shown here is derived from an EMBL/GenBank/DDBJ whole genome shotgun (WGS) entry which is preliminary data.</text>
</comment>
<dbReference type="SUPFAM" id="SSF64268">
    <property type="entry name" value="PX domain"/>
    <property type="match status" value="1"/>
</dbReference>
<dbReference type="InterPro" id="IPR058599">
    <property type="entry name" value="PHAT_Smg/ZCCHC2-like"/>
</dbReference>
<dbReference type="InterPro" id="IPR042344">
    <property type="entry name" value="ZCCHC14"/>
</dbReference>
<dbReference type="GO" id="GO:0035091">
    <property type="term" value="F:phosphatidylinositol binding"/>
    <property type="evidence" value="ECO:0007669"/>
    <property type="project" value="InterPro"/>
</dbReference>
<keyword evidence="5" id="KW-1185">Reference proteome</keyword>
<feature type="region of interest" description="Disordered" evidence="2">
    <location>
        <begin position="957"/>
        <end position="988"/>
    </location>
</feature>
<dbReference type="GO" id="GO:0008270">
    <property type="term" value="F:zinc ion binding"/>
    <property type="evidence" value="ECO:0007669"/>
    <property type="project" value="UniProtKB-KW"/>
</dbReference>
<dbReference type="PANTHER" id="PTHR16195">
    <property type="entry name" value="ZINC FINGER CCHC DOMAIN CONTAINING PROTEIN"/>
    <property type="match status" value="1"/>
</dbReference>
<dbReference type="Proteomes" id="UP000276133">
    <property type="component" value="Unassembled WGS sequence"/>
</dbReference>
<feature type="region of interest" description="Disordered" evidence="2">
    <location>
        <begin position="661"/>
        <end position="683"/>
    </location>
</feature>
<feature type="region of interest" description="Disordered" evidence="2">
    <location>
        <begin position="205"/>
        <end position="253"/>
    </location>
</feature>
<feature type="compositionally biased region" description="Polar residues" evidence="2">
    <location>
        <begin position="1163"/>
        <end position="1172"/>
    </location>
</feature>
<feature type="region of interest" description="Disordered" evidence="2">
    <location>
        <begin position="1120"/>
        <end position="1172"/>
    </location>
</feature>
<dbReference type="PROSITE" id="PS50158">
    <property type="entry name" value="ZF_CCHC"/>
    <property type="match status" value="1"/>
</dbReference>
<keyword evidence="1" id="KW-0479">Metal-binding</keyword>
<keyword evidence="1" id="KW-0863">Zinc-finger</keyword>
<dbReference type="OrthoDB" id="6361509at2759"/>
<feature type="compositionally biased region" description="Polar residues" evidence="2">
    <location>
        <begin position="222"/>
        <end position="235"/>
    </location>
</feature>
<feature type="region of interest" description="Disordered" evidence="2">
    <location>
        <begin position="602"/>
        <end position="623"/>
    </location>
</feature>
<name>A0A3M7SLD5_BRAPC</name>
<evidence type="ECO:0000313" key="4">
    <source>
        <dbReference type="EMBL" id="RNA36532.1"/>
    </source>
</evidence>
<feature type="compositionally biased region" description="Polar residues" evidence="2">
    <location>
        <begin position="602"/>
        <end position="614"/>
    </location>
</feature>
<dbReference type="Pfam" id="PF26034">
    <property type="entry name" value="PHAT_SMAUG"/>
    <property type="match status" value="1"/>
</dbReference>
<gene>
    <name evidence="4" type="ORF">BpHYR1_041365</name>
</gene>
<accession>A0A3M7SLD5</accession>
<feature type="compositionally biased region" description="Low complexity" evidence="2">
    <location>
        <begin position="1349"/>
        <end position="1359"/>
    </location>
</feature>
<organism evidence="4 5">
    <name type="scientific">Brachionus plicatilis</name>
    <name type="common">Marine rotifer</name>
    <name type="synonym">Brachionus muelleri</name>
    <dbReference type="NCBI Taxonomy" id="10195"/>
    <lineage>
        <taxon>Eukaryota</taxon>
        <taxon>Metazoa</taxon>
        <taxon>Spiralia</taxon>
        <taxon>Gnathifera</taxon>
        <taxon>Rotifera</taxon>
        <taxon>Eurotatoria</taxon>
        <taxon>Monogononta</taxon>
        <taxon>Pseudotrocha</taxon>
        <taxon>Ploima</taxon>
        <taxon>Brachionidae</taxon>
        <taxon>Brachionus</taxon>
    </lineage>
</organism>
<dbReference type="GO" id="GO:0003676">
    <property type="term" value="F:nucleic acid binding"/>
    <property type="evidence" value="ECO:0007669"/>
    <property type="project" value="InterPro"/>
</dbReference>
<feature type="region of interest" description="Disordered" evidence="2">
    <location>
        <begin position="861"/>
        <end position="937"/>
    </location>
</feature>
<sequence length="1370" mass="154646">MQKKFQVYDWFKTLDGAKRIDFLNGMLHLCFPLELRFLGSCIEELARKDYLYLKDAELKANSIQEIQQFKDICDKITRSKMIVTLALLASNNYECARLLFEFLNVDICLTIDKMKLIYMDAKIADEFLLLLTMAANHPAFDFQMKTKMSHLYISTENKLKTEEIINRDSDGDACSCEKSKYKILMEKNILNSYLDNNEFKEKKKTLSEDPVKVDNNNNKNNQGLFDSAENSTMSSKPVFKTSSSSSLSSSNTSLVDTLNNDLELNESKEKNIEHLETKDPNDETFIKSINFEGVRSIKGTNSYQFSIKIHWSDSISSEIHKTYSEICEFNKKLIKLFPNEVSNLKEINSLVSKEDQKEDFVKEMPLVADYCNKLAKLSKEIFKSQLFKSFFIRDLQLTNALTNKESASDASRNEKCDLDIMVEKKSQVSDSKWCEDKNTKKESVDFDQDAESLSNMSKKNVTVSVANVFNQKQKEAFYQKQNYSQLSRSNQHQPKNNLPHSKAYEYNTQKNFLFQNQILNPNLQQLQLQTFQPIASIANAGISSPPSASPIPVHFQSQNINPSGSLNNSRCSSPWMIMPSSPLPINNYQNQVNNTIPNSYQNQKQVGKQIQGNQKEPKQSSMHHHDELLLRYVLDNNNSNSNLPISPNDNQESKTTIKNLKNNVDTKKNNNKSKNHHYQPNQSSSEMFNLQLADQSINNQMNPAISLSPNNPSNSQLVIQNQFSQNPSHHQNYVQSYNNPTNINSSAKIKHSQVPLLLAPVVSKGASNLPIAFGLHQYGQATIFPQNIPIIPGLTQPPTAIPITQVASLPSQDNRVASPSLHGSLSSLSSSFKIYNNSKSNQNKSNENCFTDCLSKKMGKLTATTSEDEDDRDSKKNLINADEIENSKSISDTTDNVTGEIEFDDDEKQYKPKEESKKEQKKQDSVDRSSLKQGCPQAEYNKSISTSYFYNQNKIDSSDELNHTTDTENKTETEIQRNSKSKLNENEQKSLNIDKHVAENYDTGKYSKCYPGSENLSTMTNLNGSSFTHSQPIPISLNNLYYQIPSYGVQEGQNILNGITISTQPVNSHHSQSSSQTQINHSFQQFAHFNSIQSAIPVPIPLGPPFAAPHSQIQALQQGQTQIHQSHHPHPPYLIPFIPPINQSNSQTGKATPTPGSSPTTSQHVTDTNPADECSTNSMNVNNSKHSINLQISQQFPFSVNQNQSTDTNVANFNNMMMTSHSQQLQHHHQNILMMMMMGNGQPGPNFNIGNHPMNNATINNSFSNFPHIQSSHQMQSASTKKSCYNCGSTNHTAYECKEPSLEFSANSNNFKLNYKPNLSANQSHIDQKNINQIENKSLSPRMKHSKFSNKNSNLSNSNQRLENKPNLQN</sequence>
<protein>
    <submittedName>
        <fullName evidence="4">Zinc finger CCHC domain-containing 14</fullName>
    </submittedName>
</protein>
<dbReference type="InterPro" id="IPR036871">
    <property type="entry name" value="PX_dom_sf"/>
</dbReference>
<keyword evidence="1" id="KW-0862">Zinc</keyword>
<dbReference type="PANTHER" id="PTHR16195:SF16">
    <property type="entry name" value="ZINC FINGER CCHC DOMAIN-CONTAINING PROTEIN 14"/>
    <property type="match status" value="1"/>
</dbReference>
<dbReference type="SMART" id="SM00343">
    <property type="entry name" value="ZnF_C2HC"/>
    <property type="match status" value="1"/>
</dbReference>
<evidence type="ECO:0000256" key="2">
    <source>
        <dbReference type="SAM" id="MobiDB-lite"/>
    </source>
</evidence>
<feature type="compositionally biased region" description="Polar residues" evidence="2">
    <location>
        <begin position="887"/>
        <end position="897"/>
    </location>
</feature>
<evidence type="ECO:0000313" key="5">
    <source>
        <dbReference type="Proteomes" id="UP000276133"/>
    </source>
</evidence>
<feature type="compositionally biased region" description="Basic and acidic residues" evidence="2">
    <location>
        <begin position="908"/>
        <end position="930"/>
    </location>
</feature>
<dbReference type="EMBL" id="REGN01001171">
    <property type="protein sequence ID" value="RNA36532.1"/>
    <property type="molecule type" value="Genomic_DNA"/>
</dbReference>
<evidence type="ECO:0000256" key="1">
    <source>
        <dbReference type="PROSITE-ProRule" id="PRU00047"/>
    </source>
</evidence>
<dbReference type="Pfam" id="PF00098">
    <property type="entry name" value="zf-CCHC"/>
    <property type="match status" value="1"/>
</dbReference>
<dbReference type="Pfam" id="PF25479">
    <property type="entry name" value="Vts1"/>
    <property type="match status" value="1"/>
</dbReference>
<feature type="region of interest" description="Disordered" evidence="2">
    <location>
        <begin position="1339"/>
        <end position="1370"/>
    </location>
</feature>
<dbReference type="InterPro" id="IPR001878">
    <property type="entry name" value="Znf_CCHC"/>
</dbReference>